<organism evidence="2 3">
    <name type="scientific">Rehaibacterium terrae</name>
    <dbReference type="NCBI Taxonomy" id="1341696"/>
    <lineage>
        <taxon>Bacteria</taxon>
        <taxon>Pseudomonadati</taxon>
        <taxon>Pseudomonadota</taxon>
        <taxon>Gammaproteobacteria</taxon>
        <taxon>Lysobacterales</taxon>
        <taxon>Lysobacteraceae</taxon>
        <taxon>Rehaibacterium</taxon>
    </lineage>
</organism>
<sequence length="146" mass="15781">MNRYALLLFPLLMLACTGARAEASQATFERITRVAIAAFPPGTTSFELFLVTPDDRAASVRQLSSFLGAAKKQRARWVVASEDAELLHGVLMEVFARSRRSMRIQTQIVVVSPIPASVELQDAAREVGASLEFLVLPPAPAPTAGD</sequence>
<keyword evidence="1" id="KW-0732">Signal</keyword>
<evidence type="ECO:0000313" key="3">
    <source>
        <dbReference type="Proteomes" id="UP000519004"/>
    </source>
</evidence>
<comment type="caution">
    <text evidence="2">The sequence shown here is derived from an EMBL/GenBank/DDBJ whole genome shotgun (WGS) entry which is preliminary data.</text>
</comment>
<dbReference type="RefSeq" id="WP_183947452.1">
    <property type="nucleotide sequence ID" value="NZ_JACHHX010000004.1"/>
</dbReference>
<dbReference type="Proteomes" id="UP000519004">
    <property type="component" value="Unassembled WGS sequence"/>
</dbReference>
<protein>
    <submittedName>
        <fullName evidence="2">Uncharacterized protein</fullName>
    </submittedName>
</protein>
<proteinExistence type="predicted"/>
<dbReference type="AlphaFoldDB" id="A0A7W7XYQ2"/>
<dbReference type="EMBL" id="JACHHX010000004">
    <property type="protein sequence ID" value="MBB5014876.1"/>
    <property type="molecule type" value="Genomic_DNA"/>
</dbReference>
<name>A0A7W7XYQ2_9GAMM</name>
<evidence type="ECO:0000313" key="2">
    <source>
        <dbReference type="EMBL" id="MBB5014876.1"/>
    </source>
</evidence>
<dbReference type="PROSITE" id="PS51257">
    <property type="entry name" value="PROKAR_LIPOPROTEIN"/>
    <property type="match status" value="1"/>
</dbReference>
<keyword evidence="3" id="KW-1185">Reference proteome</keyword>
<reference evidence="2 3" key="1">
    <citation type="submission" date="2020-08" db="EMBL/GenBank/DDBJ databases">
        <title>Genomic Encyclopedia of Type Strains, Phase IV (KMG-IV): sequencing the most valuable type-strain genomes for metagenomic binning, comparative biology and taxonomic classification.</title>
        <authorList>
            <person name="Goeker M."/>
        </authorList>
    </citation>
    <scope>NUCLEOTIDE SEQUENCE [LARGE SCALE GENOMIC DNA]</scope>
    <source>
        <strain evidence="2 3">DSM 25897</strain>
    </source>
</reference>
<accession>A0A7W7XYQ2</accession>
<evidence type="ECO:0000256" key="1">
    <source>
        <dbReference type="SAM" id="SignalP"/>
    </source>
</evidence>
<feature type="chain" id="PRO_5031099744" evidence="1">
    <location>
        <begin position="22"/>
        <end position="146"/>
    </location>
</feature>
<gene>
    <name evidence="2" type="ORF">HNQ58_000753</name>
</gene>
<feature type="signal peptide" evidence="1">
    <location>
        <begin position="1"/>
        <end position="21"/>
    </location>
</feature>